<feature type="compositionally biased region" description="Basic and acidic residues" evidence="1">
    <location>
        <begin position="345"/>
        <end position="354"/>
    </location>
</feature>
<feature type="region of interest" description="Disordered" evidence="1">
    <location>
        <begin position="135"/>
        <end position="253"/>
    </location>
</feature>
<protein>
    <submittedName>
        <fullName evidence="2">Uncharacterized protein</fullName>
    </submittedName>
</protein>
<dbReference type="EMBL" id="NHYE01005653">
    <property type="protein sequence ID" value="PPQ65436.1"/>
    <property type="molecule type" value="Genomic_DNA"/>
</dbReference>
<dbReference type="OrthoDB" id="10679376at2759"/>
<keyword evidence="3" id="KW-1185">Reference proteome</keyword>
<evidence type="ECO:0000256" key="1">
    <source>
        <dbReference type="SAM" id="MobiDB-lite"/>
    </source>
</evidence>
<feature type="region of interest" description="Disordered" evidence="1">
    <location>
        <begin position="310"/>
        <end position="430"/>
    </location>
</feature>
<organism evidence="2 3">
    <name type="scientific">Gymnopilus dilepis</name>
    <dbReference type="NCBI Taxonomy" id="231916"/>
    <lineage>
        <taxon>Eukaryota</taxon>
        <taxon>Fungi</taxon>
        <taxon>Dikarya</taxon>
        <taxon>Basidiomycota</taxon>
        <taxon>Agaricomycotina</taxon>
        <taxon>Agaricomycetes</taxon>
        <taxon>Agaricomycetidae</taxon>
        <taxon>Agaricales</taxon>
        <taxon>Agaricineae</taxon>
        <taxon>Hymenogastraceae</taxon>
        <taxon>Gymnopilus</taxon>
    </lineage>
</organism>
<evidence type="ECO:0000313" key="3">
    <source>
        <dbReference type="Proteomes" id="UP000284706"/>
    </source>
</evidence>
<dbReference type="InParanoid" id="A0A409VGS5"/>
<accession>A0A409VGS5</accession>
<evidence type="ECO:0000313" key="2">
    <source>
        <dbReference type="EMBL" id="PPQ65436.1"/>
    </source>
</evidence>
<proteinExistence type="predicted"/>
<comment type="caution">
    <text evidence="2">The sequence shown here is derived from an EMBL/GenBank/DDBJ whole genome shotgun (WGS) entry which is preliminary data.</text>
</comment>
<gene>
    <name evidence="2" type="ORF">CVT26_000088</name>
</gene>
<name>A0A409VGS5_9AGAR</name>
<feature type="compositionally biased region" description="Polar residues" evidence="1">
    <location>
        <begin position="143"/>
        <end position="156"/>
    </location>
</feature>
<feature type="compositionally biased region" description="Basic residues" evidence="1">
    <location>
        <begin position="411"/>
        <end position="420"/>
    </location>
</feature>
<dbReference type="AlphaFoldDB" id="A0A409VGS5"/>
<dbReference type="Proteomes" id="UP000284706">
    <property type="component" value="Unassembled WGS sequence"/>
</dbReference>
<reference evidence="2 3" key="1">
    <citation type="journal article" date="2018" name="Evol. Lett.">
        <title>Horizontal gene cluster transfer increased hallucinogenic mushroom diversity.</title>
        <authorList>
            <person name="Reynolds H.T."/>
            <person name="Vijayakumar V."/>
            <person name="Gluck-Thaler E."/>
            <person name="Korotkin H.B."/>
            <person name="Matheny P.B."/>
            <person name="Slot J.C."/>
        </authorList>
    </citation>
    <scope>NUCLEOTIDE SEQUENCE [LARGE SCALE GENOMIC DNA]</scope>
    <source>
        <strain evidence="2 3">SRW20</strain>
    </source>
</reference>
<sequence>MVQEVYKSNPTISGSLLTCGTFVFLPILERALALLNTFNWSATPPTAQYGALSQAQCQTAGSDSLDPSGKNSKLRDILNFNSVSSPAGPETYPHKPVYKGSVPLRQAKIVLQTASSDSASSIDPFDLLGRASMYSTPRRAPSSAGSHSNVSLSTRSTVEKSSAKGAPQNHSRRGAKEVAKPITIAMRRSDESDDTGSSYSVNGATVYDDNPSRDDDIPPPVPSKYSFYQRQGQPIYFVPPPSPPPRKHGRRPSLRDMIKPVNQLDLPPEIQKDLLPPNPILSDKRYLAAKAREEEERQLRAERERAFRQREAQLPFPQHPVKPHATRHAVPSRDPVAQSSPARYEQPKVRRAEHGSSAPRPVHNYAPASRVAGHHRDDMPYHAPRAPKSTPTGPPRNLKVDTSAHHDDRSRGHRGAHKHGLPTSPRPEDARKVQVAHVPAGHPTVRLDNRKVQKGYYDPRVPTDSYQARLPSYHYTHGHFRMHPEAADYYRHSPYVQTRACGA</sequence>
<feature type="compositionally biased region" description="Basic and acidic residues" evidence="1">
    <location>
        <begin position="398"/>
        <end position="410"/>
    </location>
</feature>